<keyword evidence="8" id="KW-1185">Reference proteome</keyword>
<organism evidence="7 8">
    <name type="scientific">Uliginosibacterium flavum</name>
    <dbReference type="NCBI Taxonomy" id="1396831"/>
    <lineage>
        <taxon>Bacteria</taxon>
        <taxon>Pseudomonadati</taxon>
        <taxon>Pseudomonadota</taxon>
        <taxon>Betaproteobacteria</taxon>
        <taxon>Rhodocyclales</taxon>
        <taxon>Zoogloeaceae</taxon>
        <taxon>Uliginosibacterium</taxon>
    </lineage>
</organism>
<evidence type="ECO:0000256" key="5">
    <source>
        <dbReference type="SAM" id="Phobius"/>
    </source>
</evidence>
<feature type="domain" description="TMEM205-like" evidence="6">
    <location>
        <begin position="12"/>
        <end position="106"/>
    </location>
</feature>
<evidence type="ECO:0000256" key="2">
    <source>
        <dbReference type="ARBA" id="ARBA00022692"/>
    </source>
</evidence>
<comment type="subcellular location">
    <subcellularLocation>
        <location evidence="1">Membrane</location>
    </subcellularLocation>
</comment>
<sequence length="150" mass="16655">MRQFAHYLYVVAITLWVGSLWAIGYISAPTLFLFVADRSLAGTVAGKQFAAVAYLGMACAAYLFAYLFFSEGARAFRLLVLWLIALMLLLVLAGHFGVAPIIEQLRGATAREMVEGVVRNRFQTWHGIASLLWLIQSVLGLALVTQVFRR</sequence>
<feature type="transmembrane region" description="Helical" evidence="5">
    <location>
        <begin position="7"/>
        <end position="28"/>
    </location>
</feature>
<dbReference type="Pfam" id="PF13664">
    <property type="entry name" value="DUF4149"/>
    <property type="match status" value="1"/>
</dbReference>
<evidence type="ECO:0000256" key="1">
    <source>
        <dbReference type="ARBA" id="ARBA00004370"/>
    </source>
</evidence>
<evidence type="ECO:0000313" key="7">
    <source>
        <dbReference type="EMBL" id="MET7012696.1"/>
    </source>
</evidence>
<evidence type="ECO:0000313" key="8">
    <source>
        <dbReference type="Proteomes" id="UP001549691"/>
    </source>
</evidence>
<evidence type="ECO:0000259" key="6">
    <source>
        <dbReference type="Pfam" id="PF13664"/>
    </source>
</evidence>
<evidence type="ECO:0000256" key="4">
    <source>
        <dbReference type="ARBA" id="ARBA00023136"/>
    </source>
</evidence>
<dbReference type="RefSeq" id="WP_354599156.1">
    <property type="nucleotide sequence ID" value="NZ_JBEWZI010000001.1"/>
</dbReference>
<name>A0ABV2TFJ6_9RHOO</name>
<reference evidence="7 8" key="1">
    <citation type="submission" date="2024-07" db="EMBL/GenBank/DDBJ databases">
        <title>Uliginosibacterium flavum JJ3220;KACC:17644.</title>
        <authorList>
            <person name="Kim M.K."/>
        </authorList>
    </citation>
    <scope>NUCLEOTIDE SEQUENCE [LARGE SCALE GENOMIC DNA]</scope>
    <source>
        <strain evidence="7 8">KACC:17644</strain>
    </source>
</reference>
<feature type="transmembrane region" description="Helical" evidence="5">
    <location>
        <begin position="48"/>
        <end position="69"/>
    </location>
</feature>
<keyword evidence="3 5" id="KW-1133">Transmembrane helix</keyword>
<gene>
    <name evidence="7" type="ORF">ABXR19_00745</name>
</gene>
<protein>
    <submittedName>
        <fullName evidence="7">DUF4149 domain-containing protein</fullName>
    </submittedName>
</protein>
<keyword evidence="4 5" id="KW-0472">Membrane</keyword>
<accession>A0ABV2TFJ6</accession>
<dbReference type="EMBL" id="JBEWZI010000001">
    <property type="protein sequence ID" value="MET7012696.1"/>
    <property type="molecule type" value="Genomic_DNA"/>
</dbReference>
<proteinExistence type="predicted"/>
<evidence type="ECO:0000256" key="3">
    <source>
        <dbReference type="ARBA" id="ARBA00022989"/>
    </source>
</evidence>
<comment type="caution">
    <text evidence="7">The sequence shown here is derived from an EMBL/GenBank/DDBJ whole genome shotgun (WGS) entry which is preliminary data.</text>
</comment>
<keyword evidence="2 5" id="KW-0812">Transmembrane</keyword>
<dbReference type="Proteomes" id="UP001549691">
    <property type="component" value="Unassembled WGS sequence"/>
</dbReference>
<feature type="transmembrane region" description="Helical" evidence="5">
    <location>
        <begin position="81"/>
        <end position="102"/>
    </location>
</feature>
<feature type="transmembrane region" description="Helical" evidence="5">
    <location>
        <begin position="122"/>
        <end position="144"/>
    </location>
</feature>
<dbReference type="InterPro" id="IPR025423">
    <property type="entry name" value="TMEM205-like"/>
</dbReference>